<keyword evidence="1" id="KW-1133">Transmembrane helix</keyword>
<comment type="caution">
    <text evidence="2">The sequence shown here is derived from an EMBL/GenBank/DDBJ whole genome shotgun (WGS) entry which is preliminary data.</text>
</comment>
<dbReference type="AlphaFoldDB" id="A0A849BL90"/>
<feature type="transmembrane region" description="Helical" evidence="1">
    <location>
        <begin position="7"/>
        <end position="29"/>
    </location>
</feature>
<dbReference type="Pfam" id="PF11188">
    <property type="entry name" value="DUF2975"/>
    <property type="match status" value="1"/>
</dbReference>
<feature type="transmembrane region" description="Helical" evidence="1">
    <location>
        <begin position="115"/>
        <end position="137"/>
    </location>
</feature>
<keyword evidence="3" id="KW-1185">Reference proteome</keyword>
<proteinExistence type="predicted"/>
<keyword evidence="1" id="KW-0472">Membrane</keyword>
<dbReference type="Proteomes" id="UP000555552">
    <property type="component" value="Unassembled WGS sequence"/>
</dbReference>
<gene>
    <name evidence="2" type="ORF">HLB09_03075</name>
</gene>
<feature type="transmembrane region" description="Helical" evidence="1">
    <location>
        <begin position="90"/>
        <end position="109"/>
    </location>
</feature>
<dbReference type="InterPro" id="IPR021354">
    <property type="entry name" value="DUF2975"/>
</dbReference>
<evidence type="ECO:0000313" key="3">
    <source>
        <dbReference type="Proteomes" id="UP000555552"/>
    </source>
</evidence>
<organism evidence="2 3">
    <name type="scientific">Pseudokineococcus marinus</name>
    <dbReference type="NCBI Taxonomy" id="351215"/>
    <lineage>
        <taxon>Bacteria</taxon>
        <taxon>Bacillati</taxon>
        <taxon>Actinomycetota</taxon>
        <taxon>Actinomycetes</taxon>
        <taxon>Kineosporiales</taxon>
        <taxon>Kineosporiaceae</taxon>
        <taxon>Pseudokineococcus</taxon>
    </lineage>
</organism>
<reference evidence="2 3" key="1">
    <citation type="submission" date="2020-05" db="EMBL/GenBank/DDBJ databases">
        <title>MicrobeNet Type strains.</title>
        <authorList>
            <person name="Nicholson A.C."/>
        </authorList>
    </citation>
    <scope>NUCLEOTIDE SEQUENCE [LARGE SCALE GENOMIC DNA]</scope>
    <source>
        <strain evidence="2 3">JCM 14547</strain>
    </source>
</reference>
<feature type="transmembrane region" description="Helical" evidence="1">
    <location>
        <begin position="49"/>
        <end position="70"/>
    </location>
</feature>
<sequence length="156" mass="15861">MTQEHLGVLRGGLATAAVAVVVLQVVVLPRTAADSAARFSEVAHLERPYLLVAVLALGAVELALLAAWRVLAAVEASGAPTTGARRWADVMAAALVVAVALVAGVGAHAGGVEHVGGPAAGLVVVASPGLLVGVVLLRRWALAVLQHERNGDRARW</sequence>
<evidence type="ECO:0000256" key="1">
    <source>
        <dbReference type="SAM" id="Phobius"/>
    </source>
</evidence>
<dbReference type="EMBL" id="JABEMA010000020">
    <property type="protein sequence ID" value="NNH22085.1"/>
    <property type="molecule type" value="Genomic_DNA"/>
</dbReference>
<name>A0A849BL90_9ACTN</name>
<dbReference type="RefSeq" id="WP_171201941.1">
    <property type="nucleotide sequence ID" value="NZ_BAAANP010000023.1"/>
</dbReference>
<keyword evidence="1" id="KW-0812">Transmembrane</keyword>
<evidence type="ECO:0000313" key="2">
    <source>
        <dbReference type="EMBL" id="NNH22085.1"/>
    </source>
</evidence>
<accession>A0A849BL90</accession>
<protein>
    <submittedName>
        <fullName evidence="2">DUF2975 domain-containing protein</fullName>
    </submittedName>
</protein>